<evidence type="ECO:0000313" key="6">
    <source>
        <dbReference type="Proteomes" id="UP001333102"/>
    </source>
</evidence>
<dbReference type="Gene3D" id="3.20.20.60">
    <property type="entry name" value="Phosphoenolpyruvate-binding domains"/>
    <property type="match status" value="1"/>
</dbReference>
<dbReference type="Pfam" id="PF03328">
    <property type="entry name" value="HpcH_HpaI"/>
    <property type="match status" value="1"/>
</dbReference>
<dbReference type="PANTHER" id="PTHR30502:SF0">
    <property type="entry name" value="PHOSPHOENOLPYRUVATE CARBOXYLASE FAMILY PROTEIN"/>
    <property type="match status" value="1"/>
</dbReference>
<name>A0ABZ1BMV4_9FIRM</name>
<dbReference type="InterPro" id="IPR005000">
    <property type="entry name" value="Aldolase/citrate-lyase_domain"/>
</dbReference>
<evidence type="ECO:0000256" key="3">
    <source>
        <dbReference type="ARBA" id="ARBA00023239"/>
    </source>
</evidence>
<sequence length="254" mass="27090">MTNSLKQRLRAGRPTFGTWLTLGSPTIAEALALLRPDWLMIDAEHAAVDEQTLEEMIRAIAAGGPDVTPLVRVAANDVALIKKALDRGAMGVLVPLIGSPEQARQAVAACRYPPEGVRGAAGTRASRYGLSLADYFASWNERVLVGVQIETRAALESVEAIARVDGVDLLFVGPNDLSASLGLFRRFDHPEYRAAVRRILDAARSAGKAAGYMASGAEEADAMAKEGFQFVSVTSDLRLLMGAASSALERLRKG</sequence>
<dbReference type="InterPro" id="IPR040442">
    <property type="entry name" value="Pyrv_kinase-like_dom_sf"/>
</dbReference>
<comment type="similarity">
    <text evidence="1">Belongs to the HpcH/HpaI aldolase family.</text>
</comment>
<dbReference type="SUPFAM" id="SSF51621">
    <property type="entry name" value="Phosphoenolpyruvate/pyruvate domain"/>
    <property type="match status" value="1"/>
</dbReference>
<keyword evidence="6" id="KW-1185">Reference proteome</keyword>
<dbReference type="InterPro" id="IPR050251">
    <property type="entry name" value="HpcH-HpaI_aldolase"/>
</dbReference>
<reference evidence="6" key="1">
    <citation type="submission" date="2023-12" db="EMBL/GenBank/DDBJ databases">
        <title>Novel isolates from deep terrestrial aquifers shed light on the physiology and ecology of the class Limnochordia.</title>
        <authorList>
            <person name="Karnachuk O.V."/>
            <person name="Lukina A.P."/>
            <person name="Avakyan M.R."/>
            <person name="Kadnikov V."/>
            <person name="Begmatov S."/>
            <person name="Beletsky A.V."/>
            <person name="Mardanov A.V."/>
            <person name="Ravin N.V."/>
        </authorList>
    </citation>
    <scope>NUCLEOTIDE SEQUENCE [LARGE SCALE GENOMIC DNA]</scope>
    <source>
        <strain evidence="6">LN</strain>
    </source>
</reference>
<dbReference type="RefSeq" id="WP_324668287.1">
    <property type="nucleotide sequence ID" value="NZ_CP141614.1"/>
</dbReference>
<dbReference type="PANTHER" id="PTHR30502">
    <property type="entry name" value="2-KETO-3-DEOXY-L-RHAMNONATE ALDOLASE"/>
    <property type="match status" value="1"/>
</dbReference>
<evidence type="ECO:0000256" key="1">
    <source>
        <dbReference type="ARBA" id="ARBA00005568"/>
    </source>
</evidence>
<keyword evidence="3 5" id="KW-0456">Lyase</keyword>
<evidence type="ECO:0000256" key="2">
    <source>
        <dbReference type="ARBA" id="ARBA00022723"/>
    </source>
</evidence>
<evidence type="ECO:0000259" key="4">
    <source>
        <dbReference type="Pfam" id="PF03328"/>
    </source>
</evidence>
<proteinExistence type="inferred from homology"/>
<feature type="domain" description="HpcH/HpaI aldolase/citrate lyase" evidence="4">
    <location>
        <begin position="16"/>
        <end position="241"/>
    </location>
</feature>
<dbReference type="GO" id="GO:0016829">
    <property type="term" value="F:lyase activity"/>
    <property type="evidence" value="ECO:0007669"/>
    <property type="project" value="UniProtKB-KW"/>
</dbReference>
<accession>A0ABZ1BMV4</accession>
<gene>
    <name evidence="5" type="ORF">VLY81_11335</name>
</gene>
<dbReference type="EMBL" id="CP141614">
    <property type="protein sequence ID" value="WRP14009.1"/>
    <property type="molecule type" value="Genomic_DNA"/>
</dbReference>
<keyword evidence="2" id="KW-0479">Metal-binding</keyword>
<organism evidence="5 6">
    <name type="scientific">Geochorda subterranea</name>
    <dbReference type="NCBI Taxonomy" id="3109564"/>
    <lineage>
        <taxon>Bacteria</taxon>
        <taxon>Bacillati</taxon>
        <taxon>Bacillota</taxon>
        <taxon>Limnochordia</taxon>
        <taxon>Limnochordales</taxon>
        <taxon>Geochordaceae</taxon>
        <taxon>Geochorda</taxon>
    </lineage>
</organism>
<dbReference type="Proteomes" id="UP001333102">
    <property type="component" value="Chromosome"/>
</dbReference>
<protein>
    <submittedName>
        <fullName evidence="5">Aldolase/citrate lyase family protein</fullName>
    </submittedName>
</protein>
<dbReference type="InterPro" id="IPR015813">
    <property type="entry name" value="Pyrv/PenolPyrv_kinase-like_dom"/>
</dbReference>
<evidence type="ECO:0000313" key="5">
    <source>
        <dbReference type="EMBL" id="WRP14009.1"/>
    </source>
</evidence>